<dbReference type="CDD" id="cd19941">
    <property type="entry name" value="TIL"/>
    <property type="match status" value="1"/>
</dbReference>
<accession>A0AA36C611</accession>
<reference evidence="4" key="1">
    <citation type="submission" date="2023-06" db="EMBL/GenBank/DDBJ databases">
        <authorList>
            <person name="Delattre M."/>
        </authorList>
    </citation>
    <scope>NUCLEOTIDE SEQUENCE</scope>
    <source>
        <strain evidence="4">AF72</strain>
    </source>
</reference>
<organism evidence="4 5">
    <name type="scientific">Mesorhabditis spiculigera</name>
    <dbReference type="NCBI Taxonomy" id="96644"/>
    <lineage>
        <taxon>Eukaryota</taxon>
        <taxon>Metazoa</taxon>
        <taxon>Ecdysozoa</taxon>
        <taxon>Nematoda</taxon>
        <taxon>Chromadorea</taxon>
        <taxon>Rhabditida</taxon>
        <taxon>Rhabditina</taxon>
        <taxon>Rhabditomorpha</taxon>
        <taxon>Rhabditoidea</taxon>
        <taxon>Rhabditidae</taxon>
        <taxon>Mesorhabditinae</taxon>
        <taxon>Mesorhabditis</taxon>
    </lineage>
</organism>
<dbReference type="Gene3D" id="2.10.25.10">
    <property type="entry name" value="Laminin"/>
    <property type="match status" value="1"/>
</dbReference>
<name>A0AA36C611_9BILA</name>
<evidence type="ECO:0000259" key="3">
    <source>
        <dbReference type="Pfam" id="PF01826"/>
    </source>
</evidence>
<dbReference type="InterPro" id="IPR002919">
    <property type="entry name" value="TIL_dom"/>
</dbReference>
<comment type="caution">
    <text evidence="4">The sequence shown here is derived from an EMBL/GenBank/DDBJ whole genome shotgun (WGS) entry which is preliminary data.</text>
</comment>
<evidence type="ECO:0000313" key="4">
    <source>
        <dbReference type="EMBL" id="CAJ0559089.1"/>
    </source>
</evidence>
<feature type="non-terminal residue" evidence="4">
    <location>
        <position position="220"/>
    </location>
</feature>
<protein>
    <recommendedName>
        <fullName evidence="3">TIL domain-containing protein</fullName>
    </recommendedName>
</protein>
<feature type="compositionally biased region" description="Acidic residues" evidence="2">
    <location>
        <begin position="35"/>
        <end position="62"/>
    </location>
</feature>
<evidence type="ECO:0000256" key="2">
    <source>
        <dbReference type="SAM" id="MobiDB-lite"/>
    </source>
</evidence>
<feature type="domain" description="TIL" evidence="3">
    <location>
        <begin position="95"/>
        <end position="148"/>
    </location>
</feature>
<proteinExistence type="predicted"/>
<evidence type="ECO:0000313" key="5">
    <source>
        <dbReference type="Proteomes" id="UP001177023"/>
    </source>
</evidence>
<evidence type="ECO:0000256" key="1">
    <source>
        <dbReference type="ARBA" id="ARBA00022900"/>
    </source>
</evidence>
<dbReference type="Pfam" id="PF01826">
    <property type="entry name" value="TIL"/>
    <property type="match status" value="1"/>
</dbReference>
<keyword evidence="1" id="KW-0646">Protease inhibitor</keyword>
<dbReference type="SUPFAM" id="SSF57567">
    <property type="entry name" value="Serine protease inhibitors"/>
    <property type="match status" value="1"/>
</dbReference>
<dbReference type="Proteomes" id="UP001177023">
    <property type="component" value="Unassembled WGS sequence"/>
</dbReference>
<dbReference type="EMBL" id="CATQJA010000307">
    <property type="protein sequence ID" value="CAJ0559089.1"/>
    <property type="molecule type" value="Genomic_DNA"/>
</dbReference>
<keyword evidence="1" id="KW-0722">Serine protease inhibitor</keyword>
<dbReference type="InterPro" id="IPR036084">
    <property type="entry name" value="Ser_inhib-like_sf"/>
</dbReference>
<keyword evidence="5" id="KW-1185">Reference proteome</keyword>
<gene>
    <name evidence="4" type="ORF">MSPICULIGERA_LOCUS1162</name>
</gene>
<sequence>MRFVHFTDVENIQFDDADAVFKEDIIQFANGNEAYFDDDYDDEEDDTNDDYADHDTDDDGEDHDTVPGPGPFPGPGGQFPFPFPTFPPITTTPHCIANSAWKTCSSLCEPTCANQRPVCNRACAPAKCQCNPGYYRSPSGLCVQWNQCYMTTTTTRAPLNCANVLCAPGTYCVQTTTGPRCQPVPPAVTCDTLKCAVLYKCEERRVSERKLKKDISPKSR</sequence>
<dbReference type="GO" id="GO:0004867">
    <property type="term" value="F:serine-type endopeptidase inhibitor activity"/>
    <property type="evidence" value="ECO:0007669"/>
    <property type="project" value="UniProtKB-KW"/>
</dbReference>
<feature type="region of interest" description="Disordered" evidence="2">
    <location>
        <begin position="33"/>
        <end position="78"/>
    </location>
</feature>
<dbReference type="AlphaFoldDB" id="A0AA36C611"/>